<dbReference type="Proteomes" id="UP001604277">
    <property type="component" value="Unassembled WGS sequence"/>
</dbReference>
<evidence type="ECO:0000313" key="3">
    <source>
        <dbReference type="Proteomes" id="UP001604277"/>
    </source>
</evidence>
<feature type="region of interest" description="Disordered" evidence="1">
    <location>
        <begin position="53"/>
        <end position="93"/>
    </location>
</feature>
<accession>A0ABD1X3Q3</accession>
<protein>
    <submittedName>
        <fullName evidence="2">Uncharacterized protein</fullName>
    </submittedName>
</protein>
<sequence>MGKKNCGLSAAKKGSSTVPNSGHCQLLVTEFAVPRSKSGLNEFWDDLCKENPVEKGSVVPPDVQKSRTEKQPDVQDSGTEKQPDVAVPTPMAKNQGRTCVFWRGRSFCFSGQKT</sequence>
<feature type="compositionally biased region" description="Basic and acidic residues" evidence="1">
    <location>
        <begin position="64"/>
        <end position="83"/>
    </location>
</feature>
<gene>
    <name evidence="2" type="ORF">Fot_01351</name>
</gene>
<proteinExistence type="predicted"/>
<keyword evidence="3" id="KW-1185">Reference proteome</keyword>
<evidence type="ECO:0000313" key="2">
    <source>
        <dbReference type="EMBL" id="KAL2556612.1"/>
    </source>
</evidence>
<dbReference type="AlphaFoldDB" id="A0ABD1X3Q3"/>
<organism evidence="2 3">
    <name type="scientific">Forsythia ovata</name>
    <dbReference type="NCBI Taxonomy" id="205694"/>
    <lineage>
        <taxon>Eukaryota</taxon>
        <taxon>Viridiplantae</taxon>
        <taxon>Streptophyta</taxon>
        <taxon>Embryophyta</taxon>
        <taxon>Tracheophyta</taxon>
        <taxon>Spermatophyta</taxon>
        <taxon>Magnoliopsida</taxon>
        <taxon>eudicotyledons</taxon>
        <taxon>Gunneridae</taxon>
        <taxon>Pentapetalae</taxon>
        <taxon>asterids</taxon>
        <taxon>lamiids</taxon>
        <taxon>Lamiales</taxon>
        <taxon>Oleaceae</taxon>
        <taxon>Forsythieae</taxon>
        <taxon>Forsythia</taxon>
    </lineage>
</organism>
<dbReference type="EMBL" id="JBFOLJ010000001">
    <property type="protein sequence ID" value="KAL2556612.1"/>
    <property type="molecule type" value="Genomic_DNA"/>
</dbReference>
<name>A0ABD1X3Q3_9LAMI</name>
<comment type="caution">
    <text evidence="2">The sequence shown here is derived from an EMBL/GenBank/DDBJ whole genome shotgun (WGS) entry which is preliminary data.</text>
</comment>
<evidence type="ECO:0000256" key="1">
    <source>
        <dbReference type="SAM" id="MobiDB-lite"/>
    </source>
</evidence>
<feature type="region of interest" description="Disordered" evidence="1">
    <location>
        <begin position="1"/>
        <end position="21"/>
    </location>
</feature>
<reference evidence="3" key="1">
    <citation type="submission" date="2024-07" db="EMBL/GenBank/DDBJ databases">
        <title>Two chromosome-level genome assemblies of Korean endemic species Abeliophyllum distichum and Forsythia ovata (Oleaceae).</title>
        <authorList>
            <person name="Jang H."/>
        </authorList>
    </citation>
    <scope>NUCLEOTIDE SEQUENCE [LARGE SCALE GENOMIC DNA]</scope>
</reference>